<dbReference type="PANTHER" id="PTHR30055">
    <property type="entry name" value="HTH-TYPE TRANSCRIPTIONAL REGULATOR RUTR"/>
    <property type="match status" value="1"/>
</dbReference>
<evidence type="ECO:0000256" key="4">
    <source>
        <dbReference type="PROSITE-ProRule" id="PRU00335"/>
    </source>
</evidence>
<dbReference type="SUPFAM" id="SSF46689">
    <property type="entry name" value="Homeodomain-like"/>
    <property type="match status" value="1"/>
</dbReference>
<evidence type="ECO:0000313" key="7">
    <source>
        <dbReference type="Proteomes" id="UP000287171"/>
    </source>
</evidence>
<dbReference type="OrthoDB" id="1679733at2"/>
<keyword evidence="7" id="KW-1185">Reference proteome</keyword>
<dbReference type="GO" id="GO:0000976">
    <property type="term" value="F:transcription cis-regulatory region binding"/>
    <property type="evidence" value="ECO:0007669"/>
    <property type="project" value="TreeGrafter"/>
</dbReference>
<evidence type="ECO:0000256" key="1">
    <source>
        <dbReference type="ARBA" id="ARBA00023015"/>
    </source>
</evidence>
<feature type="domain" description="HTH tetR-type" evidence="5">
    <location>
        <begin position="28"/>
        <end position="88"/>
    </location>
</feature>
<proteinExistence type="predicted"/>
<dbReference type="EMBL" id="BIFT01000002">
    <property type="protein sequence ID" value="GCE31279.1"/>
    <property type="molecule type" value="Genomic_DNA"/>
</dbReference>
<reference evidence="7" key="1">
    <citation type="submission" date="2018-12" db="EMBL/GenBank/DDBJ databases">
        <title>Tengunoibacter tsumagoiensis gen. nov., sp. nov., Dictyobacter kobayashii sp. nov., D. alpinus sp. nov., and D. joshuensis sp. nov. and description of Dictyobacteraceae fam. nov. within the order Ktedonobacterales isolated from Tengu-no-mugimeshi.</title>
        <authorList>
            <person name="Wang C.M."/>
            <person name="Zheng Y."/>
            <person name="Sakai Y."/>
            <person name="Toyoda A."/>
            <person name="Minakuchi Y."/>
            <person name="Abe K."/>
            <person name="Yokota A."/>
            <person name="Yabe S."/>
        </authorList>
    </citation>
    <scope>NUCLEOTIDE SEQUENCE [LARGE SCALE GENOMIC DNA]</scope>
    <source>
        <strain evidence="7">Uno16</strain>
    </source>
</reference>
<evidence type="ECO:0000256" key="2">
    <source>
        <dbReference type="ARBA" id="ARBA00023125"/>
    </source>
</evidence>
<feature type="DNA-binding region" description="H-T-H motif" evidence="4">
    <location>
        <begin position="51"/>
        <end position="70"/>
    </location>
</feature>
<evidence type="ECO:0000259" key="5">
    <source>
        <dbReference type="PROSITE" id="PS50977"/>
    </source>
</evidence>
<dbReference type="PRINTS" id="PR00455">
    <property type="entry name" value="HTHTETR"/>
</dbReference>
<dbReference type="InterPro" id="IPR050109">
    <property type="entry name" value="HTH-type_TetR-like_transc_reg"/>
</dbReference>
<name>A0A402BIW1_9CHLR</name>
<dbReference type="Proteomes" id="UP000287171">
    <property type="component" value="Unassembled WGS sequence"/>
</dbReference>
<dbReference type="AlphaFoldDB" id="A0A402BIW1"/>
<sequence length="228" mass="25932">MEEFHTMPWLAHLPEPFMPERHERRDAMEHRRRILAVARQLFATQGVDAVSMHQIAVAAGIGQGTLYRRYTNKGELCMELMHEGHKKFVEEIGALFKAHATASALERLDGVLTHLVALFEEQAVWLSAIAAPLPQGGSCDEVEGARKFSLQQAPFYRWLHELLSCLFSEAVEREEIAALDVSYTADALLATLHPICYLFQRQERGFSAERILQGLRHIYIKSLQLHTN</sequence>
<organism evidence="6 7">
    <name type="scientific">Dictyobacter alpinus</name>
    <dbReference type="NCBI Taxonomy" id="2014873"/>
    <lineage>
        <taxon>Bacteria</taxon>
        <taxon>Bacillati</taxon>
        <taxon>Chloroflexota</taxon>
        <taxon>Ktedonobacteria</taxon>
        <taxon>Ktedonobacterales</taxon>
        <taxon>Dictyobacteraceae</taxon>
        <taxon>Dictyobacter</taxon>
    </lineage>
</organism>
<protein>
    <recommendedName>
        <fullName evidence="5">HTH tetR-type domain-containing protein</fullName>
    </recommendedName>
</protein>
<dbReference type="InterPro" id="IPR001647">
    <property type="entry name" value="HTH_TetR"/>
</dbReference>
<keyword evidence="1" id="KW-0805">Transcription regulation</keyword>
<keyword evidence="2 4" id="KW-0238">DNA-binding</keyword>
<dbReference type="InterPro" id="IPR009057">
    <property type="entry name" value="Homeodomain-like_sf"/>
</dbReference>
<dbReference type="PROSITE" id="PS50977">
    <property type="entry name" value="HTH_TETR_2"/>
    <property type="match status" value="1"/>
</dbReference>
<keyword evidence="3" id="KW-0804">Transcription</keyword>
<evidence type="ECO:0000313" key="6">
    <source>
        <dbReference type="EMBL" id="GCE31279.1"/>
    </source>
</evidence>
<dbReference type="GO" id="GO:0003700">
    <property type="term" value="F:DNA-binding transcription factor activity"/>
    <property type="evidence" value="ECO:0007669"/>
    <property type="project" value="TreeGrafter"/>
</dbReference>
<gene>
    <name evidence="6" type="ORF">KDA_67630</name>
</gene>
<dbReference type="PANTHER" id="PTHR30055:SF240">
    <property type="entry name" value="HTH-TYPE TRANSCRIPTIONAL REGULATOR ACRR"/>
    <property type="match status" value="1"/>
</dbReference>
<comment type="caution">
    <text evidence="6">The sequence shown here is derived from an EMBL/GenBank/DDBJ whole genome shotgun (WGS) entry which is preliminary data.</text>
</comment>
<dbReference type="Pfam" id="PF00440">
    <property type="entry name" value="TetR_N"/>
    <property type="match status" value="1"/>
</dbReference>
<dbReference type="Gene3D" id="1.10.357.10">
    <property type="entry name" value="Tetracycline Repressor, domain 2"/>
    <property type="match status" value="1"/>
</dbReference>
<evidence type="ECO:0000256" key="3">
    <source>
        <dbReference type="ARBA" id="ARBA00023163"/>
    </source>
</evidence>
<dbReference type="RefSeq" id="WP_126631263.1">
    <property type="nucleotide sequence ID" value="NZ_BIFT01000002.1"/>
</dbReference>
<accession>A0A402BIW1</accession>